<reference evidence="1 2" key="2">
    <citation type="journal article" date="2022" name="Mol. Ecol. Resour.">
        <title>The genomes of chicory, endive, great burdock and yacon provide insights into Asteraceae paleo-polyploidization history and plant inulin production.</title>
        <authorList>
            <person name="Fan W."/>
            <person name="Wang S."/>
            <person name="Wang H."/>
            <person name="Wang A."/>
            <person name="Jiang F."/>
            <person name="Liu H."/>
            <person name="Zhao H."/>
            <person name="Xu D."/>
            <person name="Zhang Y."/>
        </authorList>
    </citation>
    <scope>NUCLEOTIDE SEQUENCE [LARGE SCALE GENOMIC DNA]</scope>
    <source>
        <strain evidence="2">cv. Niubang</strain>
    </source>
</reference>
<gene>
    <name evidence="1" type="ORF">L6452_31209</name>
</gene>
<proteinExistence type="predicted"/>
<sequence>MLLSSVTSKCWEKMRAAVRDAFDFVKLNKVYHWMETMGLLPKNKSFDKKYHQRSFDNEYGMIKEGQIVKLSNGERLDVLVIGAIKGVVQEVRAIVNRGSRGVVQE</sequence>
<accession>A0ACB8ZKL4</accession>
<protein>
    <submittedName>
        <fullName evidence="1">Uncharacterized protein</fullName>
    </submittedName>
</protein>
<evidence type="ECO:0000313" key="2">
    <source>
        <dbReference type="Proteomes" id="UP001055879"/>
    </source>
</evidence>
<organism evidence="1 2">
    <name type="scientific">Arctium lappa</name>
    <name type="common">Greater burdock</name>
    <name type="synonym">Lappa major</name>
    <dbReference type="NCBI Taxonomy" id="4217"/>
    <lineage>
        <taxon>Eukaryota</taxon>
        <taxon>Viridiplantae</taxon>
        <taxon>Streptophyta</taxon>
        <taxon>Embryophyta</taxon>
        <taxon>Tracheophyta</taxon>
        <taxon>Spermatophyta</taxon>
        <taxon>Magnoliopsida</taxon>
        <taxon>eudicotyledons</taxon>
        <taxon>Gunneridae</taxon>
        <taxon>Pentapetalae</taxon>
        <taxon>asterids</taxon>
        <taxon>campanulids</taxon>
        <taxon>Asterales</taxon>
        <taxon>Asteraceae</taxon>
        <taxon>Carduoideae</taxon>
        <taxon>Cardueae</taxon>
        <taxon>Arctiinae</taxon>
        <taxon>Arctium</taxon>
    </lineage>
</organism>
<dbReference type="EMBL" id="CM042056">
    <property type="protein sequence ID" value="KAI3698097.1"/>
    <property type="molecule type" value="Genomic_DNA"/>
</dbReference>
<name>A0ACB8ZKL4_ARCLA</name>
<keyword evidence="2" id="KW-1185">Reference proteome</keyword>
<evidence type="ECO:0000313" key="1">
    <source>
        <dbReference type="EMBL" id="KAI3698097.1"/>
    </source>
</evidence>
<dbReference type="Proteomes" id="UP001055879">
    <property type="component" value="Linkage Group LG10"/>
</dbReference>
<comment type="caution">
    <text evidence="1">The sequence shown here is derived from an EMBL/GenBank/DDBJ whole genome shotgun (WGS) entry which is preliminary data.</text>
</comment>
<reference evidence="2" key="1">
    <citation type="journal article" date="2022" name="Mol. Ecol. Resour.">
        <title>The genomes of chicory, endive, great burdock and yacon provide insights into Asteraceae palaeo-polyploidization history and plant inulin production.</title>
        <authorList>
            <person name="Fan W."/>
            <person name="Wang S."/>
            <person name="Wang H."/>
            <person name="Wang A."/>
            <person name="Jiang F."/>
            <person name="Liu H."/>
            <person name="Zhao H."/>
            <person name="Xu D."/>
            <person name="Zhang Y."/>
        </authorList>
    </citation>
    <scope>NUCLEOTIDE SEQUENCE [LARGE SCALE GENOMIC DNA]</scope>
    <source>
        <strain evidence="2">cv. Niubang</strain>
    </source>
</reference>